<dbReference type="CDD" id="cd11026">
    <property type="entry name" value="CYP2"/>
    <property type="match status" value="1"/>
</dbReference>
<keyword evidence="7" id="KW-0256">Endoplasmic reticulum</keyword>
<evidence type="ECO:0000313" key="14">
    <source>
        <dbReference type="EMBL" id="CAI9602628.1"/>
    </source>
</evidence>
<comment type="similarity">
    <text evidence="4 12">Belongs to the cytochrome P450 family.</text>
</comment>
<keyword evidence="13" id="KW-0812">Transmembrane</keyword>
<dbReference type="PRINTS" id="PR00385">
    <property type="entry name" value="P450"/>
</dbReference>
<keyword evidence="11 13" id="KW-0472">Membrane</keyword>
<organism evidence="14 15">
    <name type="scientific">Staurois parvus</name>
    <dbReference type="NCBI Taxonomy" id="386267"/>
    <lineage>
        <taxon>Eukaryota</taxon>
        <taxon>Metazoa</taxon>
        <taxon>Chordata</taxon>
        <taxon>Craniata</taxon>
        <taxon>Vertebrata</taxon>
        <taxon>Euteleostomi</taxon>
        <taxon>Amphibia</taxon>
        <taxon>Batrachia</taxon>
        <taxon>Anura</taxon>
        <taxon>Neobatrachia</taxon>
        <taxon>Ranoidea</taxon>
        <taxon>Ranidae</taxon>
        <taxon>Staurois</taxon>
    </lineage>
</organism>
<dbReference type="SUPFAM" id="SSF48264">
    <property type="entry name" value="Cytochrome P450"/>
    <property type="match status" value="1"/>
</dbReference>
<dbReference type="Gene3D" id="1.10.630.10">
    <property type="entry name" value="Cytochrome P450"/>
    <property type="match status" value="1"/>
</dbReference>
<evidence type="ECO:0000256" key="5">
    <source>
        <dbReference type="ARBA" id="ARBA00022617"/>
    </source>
</evidence>
<comment type="caution">
    <text evidence="14">The sequence shown here is derived from an EMBL/GenBank/DDBJ whole genome shotgun (WGS) entry which is preliminary data.</text>
</comment>
<evidence type="ECO:0000256" key="4">
    <source>
        <dbReference type="ARBA" id="ARBA00010617"/>
    </source>
</evidence>
<comment type="cofactor">
    <cofactor evidence="1">
        <name>heme</name>
        <dbReference type="ChEBI" id="CHEBI:30413"/>
    </cofactor>
</comment>
<keyword evidence="8" id="KW-0492">Microsome</keyword>
<evidence type="ECO:0000256" key="10">
    <source>
        <dbReference type="ARBA" id="ARBA00023004"/>
    </source>
</evidence>
<evidence type="ECO:0000256" key="9">
    <source>
        <dbReference type="ARBA" id="ARBA00023002"/>
    </source>
</evidence>
<evidence type="ECO:0000256" key="6">
    <source>
        <dbReference type="ARBA" id="ARBA00022723"/>
    </source>
</evidence>
<dbReference type="InterPro" id="IPR050182">
    <property type="entry name" value="Cytochrome_P450_fam2"/>
</dbReference>
<sequence length="526" mass="60139">MSCTFLSEKLAEFKAHTQSGKRTQTTELVIISMALGIGTTLLLATVVTLVIYLVSWWRRIKHSNLPPGPTPLPLIGNIMQLSITEIPKDLVKISKTYGPVYTCYMANLPAVVLVGYDAVKEALVDRSDVFSNRGEVEAVHILFKSYGIVMSNGERWKTMRRFALMTLRNFGMGKRSIEERIQEEAQNLREQFMKEKDTPFDPTYLMGLAVSNVICSVVFGKRFDYEDKKFMTLLEYIREIFMRMNSKSGQLLGMFPKLLSKLPGPHQKLFINFENLRAFVRESVKSHREVLDQNCPQDFIDCFLIKMEEEKQNPNTEFHAENLLGSVLDLFFAGTETTSNTLRYAFIIMMKHPEIQEKVQREINTVIGQERLPSVEDRSKMPYTDAVVHEIQRFADIFPVGLLHATSKDTTFRGYHIPKNTVVLPLITSVLKDPNCFKNPTQFDPGHFLDENGAFKKNDAFMPFSAGKRVCAGEGLARMELFLFFTTVLQRFTLKPTVDKKEVEITPEPKTNASRARNYTMFAVPR</sequence>
<reference evidence="14" key="1">
    <citation type="submission" date="2023-05" db="EMBL/GenBank/DDBJ databases">
        <authorList>
            <person name="Stuckert A."/>
        </authorList>
    </citation>
    <scope>NUCLEOTIDE SEQUENCE</scope>
</reference>
<evidence type="ECO:0000313" key="15">
    <source>
        <dbReference type="Proteomes" id="UP001162483"/>
    </source>
</evidence>
<keyword evidence="12" id="KW-0503">Monooxygenase</keyword>
<dbReference type="InterPro" id="IPR008067">
    <property type="entry name" value="Cyt_P450_E_grp-I_CYP2A-like"/>
</dbReference>
<evidence type="ECO:0000256" key="1">
    <source>
        <dbReference type="ARBA" id="ARBA00001971"/>
    </source>
</evidence>
<evidence type="ECO:0000256" key="3">
    <source>
        <dbReference type="ARBA" id="ARBA00004586"/>
    </source>
</evidence>
<dbReference type="PANTHER" id="PTHR24300:SF394">
    <property type="entry name" value="CYTOCHROME P450 2H2"/>
    <property type="match status" value="1"/>
</dbReference>
<dbReference type="PRINTS" id="PR01684">
    <property type="entry name" value="EP450ICYP2A"/>
</dbReference>
<dbReference type="PANTHER" id="PTHR24300">
    <property type="entry name" value="CYTOCHROME P450 508A4-RELATED"/>
    <property type="match status" value="1"/>
</dbReference>
<evidence type="ECO:0000256" key="7">
    <source>
        <dbReference type="ARBA" id="ARBA00022824"/>
    </source>
</evidence>
<proteinExistence type="inferred from homology"/>
<dbReference type="PROSITE" id="PS00086">
    <property type="entry name" value="CYTOCHROME_P450"/>
    <property type="match status" value="1"/>
</dbReference>
<feature type="transmembrane region" description="Helical" evidence="13">
    <location>
        <begin position="28"/>
        <end position="54"/>
    </location>
</feature>
<dbReference type="InterPro" id="IPR001128">
    <property type="entry name" value="Cyt_P450"/>
</dbReference>
<dbReference type="EMBL" id="CATNWA010017714">
    <property type="protein sequence ID" value="CAI9602628.1"/>
    <property type="molecule type" value="Genomic_DNA"/>
</dbReference>
<keyword evidence="10 12" id="KW-0408">Iron</keyword>
<evidence type="ECO:0000256" key="12">
    <source>
        <dbReference type="RuleBase" id="RU000461"/>
    </source>
</evidence>
<evidence type="ECO:0000256" key="13">
    <source>
        <dbReference type="SAM" id="Phobius"/>
    </source>
</evidence>
<keyword evidence="5 12" id="KW-0349">Heme</keyword>
<dbReference type="Proteomes" id="UP001162483">
    <property type="component" value="Unassembled WGS sequence"/>
</dbReference>
<keyword evidence="15" id="KW-1185">Reference proteome</keyword>
<dbReference type="PRINTS" id="PR00463">
    <property type="entry name" value="EP450I"/>
</dbReference>
<gene>
    <name evidence="14" type="ORF">SPARVUS_LOCUS13161354</name>
</gene>
<keyword evidence="9 12" id="KW-0560">Oxidoreductase</keyword>
<dbReference type="InterPro" id="IPR017972">
    <property type="entry name" value="Cyt_P450_CS"/>
</dbReference>
<name>A0ABN9G538_9NEOB</name>
<evidence type="ECO:0000256" key="11">
    <source>
        <dbReference type="ARBA" id="ARBA00023136"/>
    </source>
</evidence>
<protein>
    <submittedName>
        <fullName evidence="14">Uncharacterized protein</fullName>
    </submittedName>
</protein>
<keyword evidence="6 12" id="KW-0479">Metal-binding</keyword>
<dbReference type="InterPro" id="IPR036396">
    <property type="entry name" value="Cyt_P450_sf"/>
</dbReference>
<evidence type="ECO:0000256" key="2">
    <source>
        <dbReference type="ARBA" id="ARBA00004524"/>
    </source>
</evidence>
<dbReference type="Pfam" id="PF00067">
    <property type="entry name" value="p450"/>
    <property type="match status" value="1"/>
</dbReference>
<dbReference type="InterPro" id="IPR002401">
    <property type="entry name" value="Cyt_P450_E_grp-I"/>
</dbReference>
<evidence type="ECO:0000256" key="8">
    <source>
        <dbReference type="ARBA" id="ARBA00022848"/>
    </source>
</evidence>
<keyword evidence="13" id="KW-1133">Transmembrane helix</keyword>
<comment type="subcellular location">
    <subcellularLocation>
        <location evidence="3">Endoplasmic reticulum membrane</location>
    </subcellularLocation>
    <subcellularLocation>
        <location evidence="2">Microsome membrane</location>
    </subcellularLocation>
</comment>
<accession>A0ABN9G538</accession>